<dbReference type="PANTHER" id="PTHR33112">
    <property type="entry name" value="DOMAIN PROTEIN, PUTATIVE-RELATED"/>
    <property type="match status" value="1"/>
</dbReference>
<dbReference type="Pfam" id="PF06985">
    <property type="entry name" value="HET"/>
    <property type="match status" value="1"/>
</dbReference>
<dbReference type="InterPro" id="IPR010730">
    <property type="entry name" value="HET"/>
</dbReference>
<dbReference type="InterPro" id="IPR011009">
    <property type="entry name" value="Kinase-like_dom_sf"/>
</dbReference>
<dbReference type="SMART" id="SM00220">
    <property type="entry name" value="S_TKc"/>
    <property type="match status" value="1"/>
</dbReference>
<dbReference type="InterPro" id="IPR000719">
    <property type="entry name" value="Prot_kinase_dom"/>
</dbReference>
<accession>A0AAN7ANS7</accession>
<reference evidence="3" key="1">
    <citation type="journal article" date="2023" name="Mol. Phylogenet. Evol.">
        <title>Genome-scale phylogeny and comparative genomics of the fungal order Sordariales.</title>
        <authorList>
            <person name="Hensen N."/>
            <person name="Bonometti L."/>
            <person name="Westerberg I."/>
            <person name="Brannstrom I.O."/>
            <person name="Guillou S."/>
            <person name="Cros-Aarteil S."/>
            <person name="Calhoun S."/>
            <person name="Haridas S."/>
            <person name="Kuo A."/>
            <person name="Mondo S."/>
            <person name="Pangilinan J."/>
            <person name="Riley R."/>
            <person name="LaButti K."/>
            <person name="Andreopoulos B."/>
            <person name="Lipzen A."/>
            <person name="Chen C."/>
            <person name="Yan M."/>
            <person name="Daum C."/>
            <person name="Ng V."/>
            <person name="Clum A."/>
            <person name="Steindorff A."/>
            <person name="Ohm R.A."/>
            <person name="Martin F."/>
            <person name="Silar P."/>
            <person name="Natvig D.O."/>
            <person name="Lalanne C."/>
            <person name="Gautier V."/>
            <person name="Ament-Velasquez S.L."/>
            <person name="Kruys A."/>
            <person name="Hutchinson M.I."/>
            <person name="Powell A.J."/>
            <person name="Barry K."/>
            <person name="Miller A.N."/>
            <person name="Grigoriev I.V."/>
            <person name="Debuchy R."/>
            <person name="Gladieux P."/>
            <person name="Hiltunen Thoren M."/>
            <person name="Johannesson H."/>
        </authorList>
    </citation>
    <scope>NUCLEOTIDE SEQUENCE</scope>
    <source>
        <strain evidence="3">CBS 315.58</strain>
    </source>
</reference>
<sequence>MASSPAETSGDMPDPGSYASSSEEEEQNTLLDLIAKKEVTSKFDEAHIEFIPEGVLDDLLTADVIRNELFRTRDPRRSIREVDGLVTYIRNDAKKIFAIVVRYIRLDRAHQLIKAMQLFKDGGLSDRDLPLRRPTETAPHVLARFNPDKGNVIWTEPRIGDFYTYQWRVQVPVFEVATKDKFNHNIERGPCLPFIEKDNSTWQVGGFSEVVKCRIHPNHLRNNENPNMKPRNHQDHMTMIQGWEQEARTLQQMNSVGQEHIVQFITAFRRCDSHYLMFEWADGGNLRDLWKSYPRSSLPTSTVVRQSLEQIWRLAQALKAAHYPDDLEERRPFRHGDLKPENILWFKDKSTSGNGMGKLKIGDWGLAKGHDIETALRSHRTSTPYGTRRYESPEEETGTDFIVWLLYGSEGLSCFNRSIGDDSPLYQTTNKVAIGSLLEVVRDNLLVVELPEGLGSMAGSPQRPPFGSTAPRISDLDLSLASDSTSPLRPDMPSNPLPKITVSEHVDVKLVKDAQGITLASRKGRARAVDFVKLMDHIMLEDRIETSSYWSIHDFGKLKLPRQFTGSDQTFQNVDQISTRHHGEWVQASGGKNVHNDTGTSSTGQQRIPAEHEYLGTSPPIPANITQNHLFAPEGQRVDYGSPQLDEHWTRTIDNNLASILSSALSWAGTGHRALKALEPTTKLCHECQDFTNRLWEPAFSSTYTLEALERSDKQANCDLCVLFWRACKRNGMNAAQPSTSVARFQRKGSSIHINSSVAPDLSISRSTDLHTRNDISTIQIGPGQLPALATCKDAYFEVIRQWLADCGNHHGCMKIESSGHKVAAHSGTESELLPTRVIDVGAAGSPYVRLVETRSGSRGRWVAVSHQWGPAPWFCTHNSNLASHLQGIPLSSLPATFADAVKVTRALGCQYLWIDSICIIQKEDNDPGDFNKEMKNMERYYFGAYCVLGLSRGARHDAGFLGERNPRDVVAFQGEGGGKFYIAEAIDDFGKHVLEGPLSSRGWVLQEHALARRTIFFTDAQTYWECGEGFPNLLMNVHQGEKILRCQHLFWVYSRLGLTNSFDRPTAINGLQARILRALKAKGGFGVFDEGESLGLLRRSLLWHRDDGSDDAESGKTDKLVPITFPADRAISMVPSWSWMKYEGGIRYLDVGFDSVEWELIESPWFRTKHRQHSERKSGGDDITLVAEAQDYDDPIGKGSLIFDTPGQSSPATRYRCVVLGKDKVSRMRPGGVQVCYVLIISEKGVTFSVPGRGPLKVFVRVAAGSLPVHCLWGQRETVAVQ</sequence>
<comment type="caution">
    <text evidence="3">The sequence shown here is derived from an EMBL/GenBank/DDBJ whole genome shotgun (WGS) entry which is preliminary data.</text>
</comment>
<feature type="region of interest" description="Disordered" evidence="1">
    <location>
        <begin position="1"/>
        <end position="27"/>
    </location>
</feature>
<dbReference type="SUPFAM" id="SSF56112">
    <property type="entry name" value="Protein kinase-like (PK-like)"/>
    <property type="match status" value="1"/>
</dbReference>
<keyword evidence="4" id="KW-1185">Reference proteome</keyword>
<feature type="domain" description="Protein kinase" evidence="2">
    <location>
        <begin position="196"/>
        <end position="511"/>
    </location>
</feature>
<dbReference type="Gene3D" id="1.10.510.10">
    <property type="entry name" value="Transferase(Phosphotransferase) domain 1"/>
    <property type="match status" value="1"/>
</dbReference>
<evidence type="ECO:0000313" key="4">
    <source>
        <dbReference type="Proteomes" id="UP001303160"/>
    </source>
</evidence>
<dbReference type="Pfam" id="PF00069">
    <property type="entry name" value="Pkinase"/>
    <property type="match status" value="1"/>
</dbReference>
<reference evidence="3" key="2">
    <citation type="submission" date="2023-05" db="EMBL/GenBank/DDBJ databases">
        <authorList>
            <consortium name="Lawrence Berkeley National Laboratory"/>
            <person name="Steindorff A."/>
            <person name="Hensen N."/>
            <person name="Bonometti L."/>
            <person name="Westerberg I."/>
            <person name="Brannstrom I.O."/>
            <person name="Guillou S."/>
            <person name="Cros-Aarteil S."/>
            <person name="Calhoun S."/>
            <person name="Haridas S."/>
            <person name="Kuo A."/>
            <person name="Mondo S."/>
            <person name="Pangilinan J."/>
            <person name="Riley R."/>
            <person name="Labutti K."/>
            <person name="Andreopoulos B."/>
            <person name="Lipzen A."/>
            <person name="Chen C."/>
            <person name="Yanf M."/>
            <person name="Daum C."/>
            <person name="Ng V."/>
            <person name="Clum A."/>
            <person name="Ohm R."/>
            <person name="Martin F."/>
            <person name="Silar P."/>
            <person name="Natvig D."/>
            <person name="Lalanne C."/>
            <person name="Gautier V."/>
            <person name="Ament-Velasquez S.L."/>
            <person name="Kruys A."/>
            <person name="Hutchinson M.I."/>
            <person name="Powell A.J."/>
            <person name="Barry K."/>
            <person name="Miller A.N."/>
            <person name="Grigoriev I.V."/>
            <person name="Debuchy R."/>
            <person name="Gladieux P."/>
            <person name="Thoren M.H."/>
            <person name="Johannesson H."/>
        </authorList>
    </citation>
    <scope>NUCLEOTIDE SEQUENCE</scope>
    <source>
        <strain evidence="3">CBS 315.58</strain>
    </source>
</reference>
<evidence type="ECO:0000313" key="3">
    <source>
        <dbReference type="EMBL" id="KAK4195606.1"/>
    </source>
</evidence>
<dbReference type="PROSITE" id="PS50011">
    <property type="entry name" value="PROTEIN_KINASE_DOM"/>
    <property type="match status" value="1"/>
</dbReference>
<dbReference type="GO" id="GO:0004672">
    <property type="term" value="F:protein kinase activity"/>
    <property type="evidence" value="ECO:0007669"/>
    <property type="project" value="InterPro"/>
</dbReference>
<dbReference type="GO" id="GO:0005524">
    <property type="term" value="F:ATP binding"/>
    <property type="evidence" value="ECO:0007669"/>
    <property type="project" value="InterPro"/>
</dbReference>
<dbReference type="PANTHER" id="PTHR33112:SF10">
    <property type="entry name" value="TOL"/>
    <property type="match status" value="1"/>
</dbReference>
<name>A0AAN7ANS7_9PEZI</name>
<evidence type="ECO:0000259" key="2">
    <source>
        <dbReference type="PROSITE" id="PS50011"/>
    </source>
</evidence>
<gene>
    <name evidence="3" type="ORF">QBC40DRAFT_343340</name>
</gene>
<protein>
    <recommendedName>
        <fullName evidence="2">Protein kinase domain-containing protein</fullName>
    </recommendedName>
</protein>
<dbReference type="EMBL" id="MU864008">
    <property type="protein sequence ID" value="KAK4195606.1"/>
    <property type="molecule type" value="Genomic_DNA"/>
</dbReference>
<organism evidence="3 4">
    <name type="scientific">Triangularia verruculosa</name>
    <dbReference type="NCBI Taxonomy" id="2587418"/>
    <lineage>
        <taxon>Eukaryota</taxon>
        <taxon>Fungi</taxon>
        <taxon>Dikarya</taxon>
        <taxon>Ascomycota</taxon>
        <taxon>Pezizomycotina</taxon>
        <taxon>Sordariomycetes</taxon>
        <taxon>Sordariomycetidae</taxon>
        <taxon>Sordariales</taxon>
        <taxon>Podosporaceae</taxon>
        <taxon>Triangularia</taxon>
    </lineage>
</organism>
<dbReference type="Proteomes" id="UP001303160">
    <property type="component" value="Unassembled WGS sequence"/>
</dbReference>
<proteinExistence type="predicted"/>
<evidence type="ECO:0000256" key="1">
    <source>
        <dbReference type="SAM" id="MobiDB-lite"/>
    </source>
</evidence>